<keyword evidence="3" id="KW-1185">Reference proteome</keyword>
<accession>A0AAW1IX78</accession>
<proteinExistence type="predicted"/>
<dbReference type="InterPro" id="IPR050327">
    <property type="entry name" value="Proton-linked_MCT"/>
</dbReference>
<evidence type="ECO:0000313" key="2">
    <source>
        <dbReference type="EMBL" id="KAK9694952.1"/>
    </source>
</evidence>
<protein>
    <recommendedName>
        <fullName evidence="4">Monocarboxylate transporter</fullName>
    </recommendedName>
</protein>
<evidence type="ECO:0000313" key="3">
    <source>
        <dbReference type="Proteomes" id="UP001458880"/>
    </source>
</evidence>
<dbReference type="Gene3D" id="1.20.1250.20">
    <property type="entry name" value="MFS general substrate transporter like domains"/>
    <property type="match status" value="1"/>
</dbReference>
<feature type="transmembrane region" description="Helical" evidence="1">
    <location>
        <begin position="69"/>
        <end position="90"/>
    </location>
</feature>
<feature type="transmembrane region" description="Helical" evidence="1">
    <location>
        <begin position="12"/>
        <end position="34"/>
    </location>
</feature>
<evidence type="ECO:0000256" key="1">
    <source>
        <dbReference type="SAM" id="Phobius"/>
    </source>
</evidence>
<dbReference type="InterPro" id="IPR011701">
    <property type="entry name" value="MFS"/>
</dbReference>
<dbReference type="AlphaFoldDB" id="A0AAW1IX78"/>
<gene>
    <name evidence="2" type="ORF">QE152_g33193</name>
</gene>
<organism evidence="2 3">
    <name type="scientific">Popillia japonica</name>
    <name type="common">Japanese beetle</name>
    <dbReference type="NCBI Taxonomy" id="7064"/>
    <lineage>
        <taxon>Eukaryota</taxon>
        <taxon>Metazoa</taxon>
        <taxon>Ecdysozoa</taxon>
        <taxon>Arthropoda</taxon>
        <taxon>Hexapoda</taxon>
        <taxon>Insecta</taxon>
        <taxon>Pterygota</taxon>
        <taxon>Neoptera</taxon>
        <taxon>Endopterygota</taxon>
        <taxon>Coleoptera</taxon>
        <taxon>Polyphaga</taxon>
        <taxon>Scarabaeiformia</taxon>
        <taxon>Scarabaeidae</taxon>
        <taxon>Rutelinae</taxon>
        <taxon>Popillia</taxon>
    </lineage>
</organism>
<sequence>MHVPVQFGFSAVYGFSFAMILSLRPIMIVELFGLEKLSNSFGIMMMFYGLACLSGIPIAGILRDATNSYLVPFLFAGCTIILGGILLLIVPPILKRERRKAILLRRKLHQMKYQTAHSSKPS</sequence>
<dbReference type="Pfam" id="PF07690">
    <property type="entry name" value="MFS_1"/>
    <property type="match status" value="1"/>
</dbReference>
<dbReference type="PANTHER" id="PTHR11360">
    <property type="entry name" value="MONOCARBOXYLATE TRANSPORTER"/>
    <property type="match status" value="1"/>
</dbReference>
<keyword evidence="1" id="KW-0472">Membrane</keyword>
<evidence type="ECO:0008006" key="4">
    <source>
        <dbReference type="Google" id="ProtNLM"/>
    </source>
</evidence>
<dbReference type="GO" id="GO:0008028">
    <property type="term" value="F:monocarboxylic acid transmembrane transporter activity"/>
    <property type="evidence" value="ECO:0007669"/>
    <property type="project" value="TreeGrafter"/>
</dbReference>
<name>A0AAW1IX78_POPJA</name>
<keyword evidence="1" id="KW-1133">Transmembrane helix</keyword>
<feature type="transmembrane region" description="Helical" evidence="1">
    <location>
        <begin position="41"/>
        <end position="63"/>
    </location>
</feature>
<keyword evidence="1" id="KW-0812">Transmembrane</keyword>
<comment type="caution">
    <text evidence="2">The sequence shown here is derived from an EMBL/GenBank/DDBJ whole genome shotgun (WGS) entry which is preliminary data.</text>
</comment>
<reference evidence="2 3" key="1">
    <citation type="journal article" date="2024" name="BMC Genomics">
        <title>De novo assembly and annotation of Popillia japonica's genome with initial clues to its potential as an invasive pest.</title>
        <authorList>
            <person name="Cucini C."/>
            <person name="Boschi S."/>
            <person name="Funari R."/>
            <person name="Cardaioli E."/>
            <person name="Iannotti N."/>
            <person name="Marturano G."/>
            <person name="Paoli F."/>
            <person name="Bruttini M."/>
            <person name="Carapelli A."/>
            <person name="Frati F."/>
            <person name="Nardi F."/>
        </authorList>
    </citation>
    <scope>NUCLEOTIDE SEQUENCE [LARGE SCALE GENOMIC DNA]</scope>
    <source>
        <strain evidence="2">DMR45628</strain>
    </source>
</reference>
<dbReference type="PANTHER" id="PTHR11360:SF284">
    <property type="entry name" value="EG:103B4.3 PROTEIN-RELATED"/>
    <property type="match status" value="1"/>
</dbReference>
<dbReference type="InterPro" id="IPR036259">
    <property type="entry name" value="MFS_trans_sf"/>
</dbReference>
<dbReference type="Proteomes" id="UP001458880">
    <property type="component" value="Unassembled WGS sequence"/>
</dbReference>
<dbReference type="SUPFAM" id="SSF103473">
    <property type="entry name" value="MFS general substrate transporter"/>
    <property type="match status" value="1"/>
</dbReference>
<dbReference type="EMBL" id="JASPKY010000497">
    <property type="protein sequence ID" value="KAK9694952.1"/>
    <property type="molecule type" value="Genomic_DNA"/>
</dbReference>